<evidence type="ECO:0000313" key="3">
    <source>
        <dbReference type="Proteomes" id="UP001480595"/>
    </source>
</evidence>
<feature type="compositionally biased region" description="Polar residues" evidence="1">
    <location>
        <begin position="82"/>
        <end position="92"/>
    </location>
</feature>
<organism evidence="2 3">
    <name type="scientific">Apiospora phragmitis</name>
    <dbReference type="NCBI Taxonomy" id="2905665"/>
    <lineage>
        <taxon>Eukaryota</taxon>
        <taxon>Fungi</taxon>
        <taxon>Dikarya</taxon>
        <taxon>Ascomycota</taxon>
        <taxon>Pezizomycotina</taxon>
        <taxon>Sordariomycetes</taxon>
        <taxon>Xylariomycetidae</taxon>
        <taxon>Amphisphaeriales</taxon>
        <taxon>Apiosporaceae</taxon>
        <taxon>Apiospora</taxon>
    </lineage>
</organism>
<reference evidence="2 3" key="1">
    <citation type="submission" date="2023-01" db="EMBL/GenBank/DDBJ databases">
        <title>Analysis of 21 Apiospora genomes using comparative genomics revels a genus with tremendous synthesis potential of carbohydrate active enzymes and secondary metabolites.</title>
        <authorList>
            <person name="Sorensen T."/>
        </authorList>
    </citation>
    <scope>NUCLEOTIDE SEQUENCE [LARGE SCALE GENOMIC DNA]</scope>
    <source>
        <strain evidence="2 3">CBS 135458</strain>
    </source>
</reference>
<sequence>MYDDFEKNRLIKDPAFPGGVASMPDFGIPSEPSSPVSVGTPPMLSRRNTTASSRALPSQRVLLKHWSRRHVPDPAPLAGQKPKQQQRGFTTLDSKEGFDQANSKIREAMAERGQMRRRKSHVGSDDGTEPDSSQDGSWEEIKKHT</sequence>
<dbReference type="Proteomes" id="UP001480595">
    <property type="component" value="Unassembled WGS sequence"/>
</dbReference>
<accession>A0ABR1VHF4</accession>
<keyword evidence="3" id="KW-1185">Reference proteome</keyword>
<name>A0ABR1VHF4_9PEZI</name>
<feature type="compositionally biased region" description="Basic and acidic residues" evidence="1">
    <location>
        <begin position="1"/>
        <end position="12"/>
    </location>
</feature>
<dbReference type="RefSeq" id="XP_066716974.1">
    <property type="nucleotide sequence ID" value="XM_066857705.1"/>
</dbReference>
<dbReference type="GeneID" id="92090768"/>
<feature type="compositionally biased region" description="Basic and acidic residues" evidence="1">
    <location>
        <begin position="93"/>
        <end position="114"/>
    </location>
</feature>
<proteinExistence type="predicted"/>
<comment type="caution">
    <text evidence="2">The sequence shown here is derived from an EMBL/GenBank/DDBJ whole genome shotgun (WGS) entry which is preliminary data.</text>
</comment>
<feature type="compositionally biased region" description="Polar residues" evidence="1">
    <location>
        <begin position="46"/>
        <end position="56"/>
    </location>
</feature>
<dbReference type="EMBL" id="JAQQWL010000006">
    <property type="protein sequence ID" value="KAK8069680.1"/>
    <property type="molecule type" value="Genomic_DNA"/>
</dbReference>
<evidence type="ECO:0000256" key="1">
    <source>
        <dbReference type="SAM" id="MobiDB-lite"/>
    </source>
</evidence>
<feature type="region of interest" description="Disordered" evidence="1">
    <location>
        <begin position="1"/>
        <end position="145"/>
    </location>
</feature>
<protein>
    <submittedName>
        <fullName evidence="2">Sucrase/ferredoxin-like-domain-containing protein</fullName>
    </submittedName>
</protein>
<evidence type="ECO:0000313" key="2">
    <source>
        <dbReference type="EMBL" id="KAK8069680.1"/>
    </source>
</evidence>
<gene>
    <name evidence="2" type="ORF">PG994_006296</name>
</gene>